<dbReference type="Gramene" id="AUR62002516-RA">
    <property type="protein sequence ID" value="AUR62002516-RA:cds"/>
    <property type="gene ID" value="AUR62002516"/>
</dbReference>
<feature type="coiled-coil region" evidence="1">
    <location>
        <begin position="35"/>
        <end position="62"/>
    </location>
</feature>
<dbReference type="PANTHER" id="PTHR15503:SF22">
    <property type="entry name" value="TRANSPOSON TY3-I GAG POLYPROTEIN"/>
    <property type="match status" value="1"/>
</dbReference>
<dbReference type="AlphaFoldDB" id="A0A803KU08"/>
<dbReference type="SUPFAM" id="SSF50630">
    <property type="entry name" value="Acid proteases"/>
    <property type="match status" value="1"/>
</dbReference>
<dbReference type="GO" id="GO:0004190">
    <property type="term" value="F:aspartic-type endopeptidase activity"/>
    <property type="evidence" value="ECO:0007669"/>
    <property type="project" value="InterPro"/>
</dbReference>
<dbReference type="OMA" id="HIEEVAC"/>
<dbReference type="InterPro" id="IPR021109">
    <property type="entry name" value="Peptidase_aspartic_dom_sf"/>
</dbReference>
<dbReference type="CDD" id="cd00303">
    <property type="entry name" value="retropepsin_like"/>
    <property type="match status" value="1"/>
</dbReference>
<protein>
    <submittedName>
        <fullName evidence="2">Uncharacterized protein</fullName>
    </submittedName>
</protein>
<dbReference type="InterPro" id="IPR001969">
    <property type="entry name" value="Aspartic_peptidase_AS"/>
</dbReference>
<keyword evidence="3" id="KW-1185">Reference proteome</keyword>
<accession>A0A803KU08</accession>
<name>A0A803KU08_CHEQI</name>
<dbReference type="EnsemblPlants" id="AUR62002516-RA">
    <property type="protein sequence ID" value="AUR62002516-RA:cds"/>
    <property type="gene ID" value="AUR62002516"/>
</dbReference>
<proteinExistence type="predicted"/>
<sequence>MNDKRSRGLCFWCDEKYEVGHNCRGKRPRLYHIEVEGGEEELEEEQETLEEVINESASAQISLQALDGVSTFHTMRMKGLIGKKCLHILLDTGSTHNFIDTPTALKLSYKVEGVPPMSVKVADGGQLRCDKVVKDLECQMQGYKFKADFLLLPLSGSNVVLGVQWFATLGPILWDFKNLVMEFKNEGHKVKLRGATSKKLSGIQSLQLSKLTNHSDELTMLQVIPGIEQIRIQSVEMSGKTPPHPAMQALLARFADVFSPPKGLPPARAHFDHRIPLKEGTDVINQRPYRYPAGQKIVIVELV</sequence>
<dbReference type="GO" id="GO:0006508">
    <property type="term" value="P:proteolysis"/>
    <property type="evidence" value="ECO:0007669"/>
    <property type="project" value="InterPro"/>
</dbReference>
<dbReference type="InterPro" id="IPR032567">
    <property type="entry name" value="RTL1-rel"/>
</dbReference>
<evidence type="ECO:0000313" key="3">
    <source>
        <dbReference type="Proteomes" id="UP000596660"/>
    </source>
</evidence>
<dbReference type="Gene3D" id="2.40.70.10">
    <property type="entry name" value="Acid Proteases"/>
    <property type="match status" value="1"/>
</dbReference>
<evidence type="ECO:0000313" key="2">
    <source>
        <dbReference type="EnsemblPlants" id="AUR62002516-RA:cds"/>
    </source>
</evidence>
<dbReference type="Pfam" id="PF08284">
    <property type="entry name" value="RVP_2"/>
    <property type="match status" value="1"/>
</dbReference>
<reference evidence="2" key="1">
    <citation type="journal article" date="2017" name="Nature">
        <title>The genome of Chenopodium quinoa.</title>
        <authorList>
            <person name="Jarvis D.E."/>
            <person name="Ho Y.S."/>
            <person name="Lightfoot D.J."/>
            <person name="Schmoeckel S.M."/>
            <person name="Li B."/>
            <person name="Borm T.J.A."/>
            <person name="Ohyanagi H."/>
            <person name="Mineta K."/>
            <person name="Michell C.T."/>
            <person name="Saber N."/>
            <person name="Kharbatia N.M."/>
            <person name="Rupper R.R."/>
            <person name="Sharp A.R."/>
            <person name="Dally N."/>
            <person name="Boughton B.A."/>
            <person name="Woo Y.H."/>
            <person name="Gao G."/>
            <person name="Schijlen E.G.W.M."/>
            <person name="Guo X."/>
            <person name="Momin A.A."/>
            <person name="Negrao S."/>
            <person name="Al-Babili S."/>
            <person name="Gehring C."/>
            <person name="Roessner U."/>
            <person name="Jung C."/>
            <person name="Murphy K."/>
            <person name="Arold S.T."/>
            <person name="Gojobori T."/>
            <person name="van der Linden C.G."/>
            <person name="van Loo E.N."/>
            <person name="Jellen E.N."/>
            <person name="Maughan P.J."/>
            <person name="Tester M."/>
        </authorList>
    </citation>
    <scope>NUCLEOTIDE SEQUENCE [LARGE SCALE GENOMIC DNA]</scope>
    <source>
        <strain evidence="2">cv. PI 614886</strain>
    </source>
</reference>
<keyword evidence="1" id="KW-0175">Coiled coil</keyword>
<dbReference type="PROSITE" id="PS00141">
    <property type="entry name" value="ASP_PROTEASE"/>
    <property type="match status" value="1"/>
</dbReference>
<dbReference type="PANTHER" id="PTHR15503">
    <property type="entry name" value="LDOC1 RELATED"/>
    <property type="match status" value="1"/>
</dbReference>
<reference evidence="2" key="2">
    <citation type="submission" date="2021-03" db="UniProtKB">
        <authorList>
            <consortium name="EnsemblPlants"/>
        </authorList>
    </citation>
    <scope>IDENTIFICATION</scope>
</reference>
<evidence type="ECO:0000256" key="1">
    <source>
        <dbReference type="SAM" id="Coils"/>
    </source>
</evidence>
<dbReference type="Proteomes" id="UP000596660">
    <property type="component" value="Unplaced"/>
</dbReference>
<organism evidence="2 3">
    <name type="scientific">Chenopodium quinoa</name>
    <name type="common">Quinoa</name>
    <dbReference type="NCBI Taxonomy" id="63459"/>
    <lineage>
        <taxon>Eukaryota</taxon>
        <taxon>Viridiplantae</taxon>
        <taxon>Streptophyta</taxon>
        <taxon>Embryophyta</taxon>
        <taxon>Tracheophyta</taxon>
        <taxon>Spermatophyta</taxon>
        <taxon>Magnoliopsida</taxon>
        <taxon>eudicotyledons</taxon>
        <taxon>Gunneridae</taxon>
        <taxon>Pentapetalae</taxon>
        <taxon>Caryophyllales</taxon>
        <taxon>Chenopodiaceae</taxon>
        <taxon>Chenopodioideae</taxon>
        <taxon>Atripliceae</taxon>
        <taxon>Chenopodium</taxon>
    </lineage>
</organism>